<keyword evidence="7" id="KW-1185">Reference proteome</keyword>
<dbReference type="InterPro" id="IPR034505">
    <property type="entry name" value="Coproporphyrinogen-III_oxidase"/>
</dbReference>
<protein>
    <submittedName>
        <fullName evidence="6">Radical SAM domain protein</fullName>
    </submittedName>
</protein>
<evidence type="ECO:0000313" key="7">
    <source>
        <dbReference type="Proteomes" id="UP000004018"/>
    </source>
</evidence>
<proteinExistence type="predicted"/>
<dbReference type="InterPro" id="IPR006638">
    <property type="entry name" value="Elp3/MiaA/NifB-like_rSAM"/>
</dbReference>
<evidence type="ECO:0000313" key="6">
    <source>
        <dbReference type="EMBL" id="EGL41865.1"/>
    </source>
</evidence>
<evidence type="ECO:0000256" key="3">
    <source>
        <dbReference type="ARBA" id="ARBA00023004"/>
    </source>
</evidence>
<dbReference type="SFLD" id="SFLDG01065">
    <property type="entry name" value="anaerobic_coproporphyrinogen-I"/>
    <property type="match status" value="1"/>
</dbReference>
<name>A0ABN0D467_9FIRM</name>
<sequence length="559" mass="62327">MGLEELFESLTEEQQIFQFGVETDNPLAHAFPRKRVVHAGLNGTVVAPDESQAIWQEIMSKPPQEKGTQTAYIHIPFCKTKCLYCGFFQNGTDQAVEDQYIDALIKELEAAAVAPRLKDSLIHAVFIGGGTPTSLSPRNMARLLQAIQRCLPLANDYELTLEGRIHDVVPENMEVWFANGVNRVSLGVQSFHTEIRRNVGRLDDQETVLKHLENLCSYNQSANVIDLIYGLPGQDLDIWKEDLDLLMASGVDGCDLYQLNVFDGSDLNKAIQAGRLPAAATTEYQSAMFSFGKNYLAQHGYKRLNICHWSCTNRERSLYNTLARSAAPMFPFGSGAGGHVDGYSTMLHRIIQPYEAYVQMGKKPFMALMKQSPLEPIVEEVQAQFEMGAVNLQTIIAFDARLKDLQWVFDLWQKRGLLAFNGIQYELTEAGQFWQVNLTQSTLECIQFIMTGQNAIAVEKVAAQDSAKADAMVQAMKKMKEMYSGHGVEVMKKMAEMSGGHPSARKRGAMSGKKGAEAMKQMGNPMGDMADPMKKMAEAMNRMSPEELQAVMKRMMGDD</sequence>
<dbReference type="CDD" id="cd01335">
    <property type="entry name" value="Radical_SAM"/>
    <property type="match status" value="1"/>
</dbReference>
<keyword evidence="4" id="KW-0411">Iron-sulfur</keyword>
<dbReference type="SMART" id="SM00729">
    <property type="entry name" value="Elp3"/>
    <property type="match status" value="1"/>
</dbReference>
<dbReference type="PROSITE" id="PS51918">
    <property type="entry name" value="RADICAL_SAM"/>
    <property type="match status" value="1"/>
</dbReference>
<dbReference type="RefSeq" id="WP_007390655.1">
    <property type="nucleotide sequence ID" value="NZ_AFIJ01000008.1"/>
</dbReference>
<dbReference type="Proteomes" id="UP000004018">
    <property type="component" value="Unassembled WGS sequence"/>
</dbReference>
<accession>A0ABN0D467</accession>
<dbReference type="InterPro" id="IPR026332">
    <property type="entry name" value="HutW"/>
</dbReference>
<evidence type="ECO:0000259" key="5">
    <source>
        <dbReference type="PROSITE" id="PS51918"/>
    </source>
</evidence>
<evidence type="ECO:0000256" key="1">
    <source>
        <dbReference type="ARBA" id="ARBA00022691"/>
    </source>
</evidence>
<feature type="domain" description="Radical SAM core" evidence="5">
    <location>
        <begin position="63"/>
        <end position="294"/>
    </location>
</feature>
<dbReference type="SUPFAM" id="SSF102114">
    <property type="entry name" value="Radical SAM enzymes"/>
    <property type="match status" value="1"/>
</dbReference>
<reference evidence="6 7" key="1">
    <citation type="submission" date="2011-04" db="EMBL/GenBank/DDBJ databases">
        <authorList>
            <person name="Harkins D.M."/>
            <person name="Madupu R."/>
            <person name="Durkin A.S."/>
            <person name="Torralba M."/>
            <person name="Methe B."/>
            <person name="Sutton G.G."/>
            <person name="Nelson K.E."/>
        </authorList>
    </citation>
    <scope>NUCLEOTIDE SEQUENCE [LARGE SCALE GENOMIC DNA]</scope>
    <source>
        <strain evidence="6 7">UPII 199-6</strain>
    </source>
</reference>
<dbReference type="NCBIfam" id="TIGR04107">
    <property type="entry name" value="rSAM_HutW"/>
    <property type="match status" value="1"/>
</dbReference>
<dbReference type="InterPro" id="IPR007197">
    <property type="entry name" value="rSAM"/>
</dbReference>
<keyword evidence="3" id="KW-0408">Iron</keyword>
<dbReference type="Gene3D" id="3.20.20.70">
    <property type="entry name" value="Aldolase class I"/>
    <property type="match status" value="1"/>
</dbReference>
<gene>
    <name evidence="6" type="ORF">HMPREF1039_0087</name>
</gene>
<dbReference type="EMBL" id="AFIJ01000008">
    <property type="protein sequence ID" value="EGL41865.1"/>
    <property type="molecule type" value="Genomic_DNA"/>
</dbReference>
<dbReference type="PANTHER" id="PTHR13932:SF9">
    <property type="entry name" value="COPROPORPHYRINOGEN III OXIDASE"/>
    <property type="match status" value="1"/>
</dbReference>
<dbReference type="PANTHER" id="PTHR13932">
    <property type="entry name" value="COPROPORPHYRINIGEN III OXIDASE"/>
    <property type="match status" value="1"/>
</dbReference>
<organism evidence="6 7">
    <name type="scientific">Megasphaera lornae</name>
    <dbReference type="NCBI Taxonomy" id="1000568"/>
    <lineage>
        <taxon>Bacteria</taxon>
        <taxon>Bacillati</taxon>
        <taxon>Bacillota</taxon>
        <taxon>Negativicutes</taxon>
        <taxon>Veillonellales</taxon>
        <taxon>Veillonellaceae</taxon>
        <taxon>Megasphaera</taxon>
    </lineage>
</organism>
<dbReference type="SFLD" id="SFLDS00029">
    <property type="entry name" value="Radical_SAM"/>
    <property type="match status" value="1"/>
</dbReference>
<evidence type="ECO:0000256" key="4">
    <source>
        <dbReference type="ARBA" id="ARBA00023014"/>
    </source>
</evidence>
<dbReference type="SFLD" id="SFLDF00311">
    <property type="entry name" value="heme_degradation_proteins_(Hut"/>
    <property type="match status" value="1"/>
</dbReference>
<evidence type="ECO:0000256" key="2">
    <source>
        <dbReference type="ARBA" id="ARBA00022723"/>
    </source>
</evidence>
<comment type="caution">
    <text evidence="6">The sequence shown here is derived from an EMBL/GenBank/DDBJ whole genome shotgun (WGS) entry which is preliminary data.</text>
</comment>
<dbReference type="InterPro" id="IPR013785">
    <property type="entry name" value="Aldolase_TIM"/>
</dbReference>
<dbReference type="Pfam" id="PF04055">
    <property type="entry name" value="Radical_SAM"/>
    <property type="match status" value="1"/>
</dbReference>
<keyword evidence="2" id="KW-0479">Metal-binding</keyword>
<dbReference type="InterPro" id="IPR058240">
    <property type="entry name" value="rSAM_sf"/>
</dbReference>
<keyword evidence="1" id="KW-0949">S-adenosyl-L-methionine</keyword>